<sequence length="390" mass="41847">MNTTSAPWLIVALREVETKLKDKAFVISTLGTLALIIGAVALTGFLGSKSADYSVAATDPLSYQVLTEAQDQRPENMSLAISQLDPGQARDQVQSQDIDAMLASSADQRSMTLTGFDELDADLEQLVSTAMRTVLTDQLLSAQGLDAFALPTADDLETEQLQGDSERSSMIRAMAFIFSFLFYMAALIFGMPIANSVIEEKQNRVVEILASTVRLRQLLAGKIIGNVILAMVQLLVFLGVGLLAAYLAPGEIPFLGVVSTVAGWFVVFFLGGFMLLAGIWAALGALATRTEDLQQSSGPIIGALVAVMFIGIYAKGGFLVLASYIPIASSVAMPIRMLSGDVALWEPLLSLAVLLAACWAVLLFSERIYRRAVMHTGGALTLRRAMKLEL</sequence>
<keyword evidence="2 5" id="KW-0812">Transmembrane</keyword>
<reference evidence="7 8" key="1">
    <citation type="submission" date="2018-01" db="EMBL/GenBank/DDBJ databases">
        <title>Glutamicibacter soli strain NHPC-3 Whole genome sequence and assembly.</title>
        <authorList>
            <person name="Choudhury P."/>
            <person name="Gupta D."/>
            <person name="Sengupta K."/>
            <person name="Jawed A."/>
            <person name="Sultana N."/>
            <person name="Saha P."/>
        </authorList>
    </citation>
    <scope>NUCLEOTIDE SEQUENCE [LARGE SCALE GENOMIC DNA]</scope>
    <source>
        <strain evidence="7 8">NHPC-3</strain>
    </source>
</reference>
<dbReference type="EMBL" id="POAF01000003">
    <property type="protein sequence ID" value="RBM01544.1"/>
    <property type="molecule type" value="Genomic_DNA"/>
</dbReference>
<feature type="transmembrane region" description="Helical" evidence="5">
    <location>
        <begin position="24"/>
        <end position="46"/>
    </location>
</feature>
<gene>
    <name evidence="7" type="ORF">C1H84_06730</name>
</gene>
<feature type="domain" description="ABC-2 type transporter transmembrane" evidence="6">
    <location>
        <begin position="23"/>
        <end position="363"/>
    </location>
</feature>
<evidence type="ECO:0000259" key="6">
    <source>
        <dbReference type="Pfam" id="PF12698"/>
    </source>
</evidence>
<keyword evidence="3 5" id="KW-1133">Transmembrane helix</keyword>
<feature type="transmembrane region" description="Helical" evidence="5">
    <location>
        <begin position="261"/>
        <end position="288"/>
    </location>
</feature>
<dbReference type="PANTHER" id="PTHR43471:SF3">
    <property type="entry name" value="ABC TRANSPORTER PERMEASE PROTEIN NATB"/>
    <property type="match status" value="1"/>
</dbReference>
<feature type="transmembrane region" description="Helical" evidence="5">
    <location>
        <begin position="223"/>
        <end position="249"/>
    </location>
</feature>
<feature type="transmembrane region" description="Helical" evidence="5">
    <location>
        <begin position="173"/>
        <end position="194"/>
    </location>
</feature>
<dbReference type="InterPro" id="IPR013525">
    <property type="entry name" value="ABC2_TM"/>
</dbReference>
<feature type="transmembrane region" description="Helical" evidence="5">
    <location>
        <begin position="300"/>
        <end position="327"/>
    </location>
</feature>
<evidence type="ECO:0000256" key="1">
    <source>
        <dbReference type="ARBA" id="ARBA00004141"/>
    </source>
</evidence>
<evidence type="ECO:0000256" key="3">
    <source>
        <dbReference type="ARBA" id="ARBA00022989"/>
    </source>
</evidence>
<name>A0A365YHP9_9MICC</name>
<evidence type="ECO:0000313" key="8">
    <source>
        <dbReference type="Proteomes" id="UP000252167"/>
    </source>
</evidence>
<feature type="transmembrane region" description="Helical" evidence="5">
    <location>
        <begin position="347"/>
        <end position="365"/>
    </location>
</feature>
<dbReference type="GO" id="GO:0140359">
    <property type="term" value="F:ABC-type transporter activity"/>
    <property type="evidence" value="ECO:0007669"/>
    <property type="project" value="InterPro"/>
</dbReference>
<accession>A0A365YHP9</accession>
<comment type="caution">
    <text evidence="7">The sequence shown here is derived from an EMBL/GenBank/DDBJ whole genome shotgun (WGS) entry which is preliminary data.</text>
</comment>
<keyword evidence="8" id="KW-1185">Reference proteome</keyword>
<dbReference type="Pfam" id="PF12698">
    <property type="entry name" value="ABC2_membrane_3"/>
    <property type="match status" value="1"/>
</dbReference>
<dbReference type="PANTHER" id="PTHR43471">
    <property type="entry name" value="ABC TRANSPORTER PERMEASE"/>
    <property type="match status" value="1"/>
</dbReference>
<protein>
    <submittedName>
        <fullName evidence="7">Multidrug ABC transporter permease</fullName>
    </submittedName>
</protein>
<evidence type="ECO:0000313" key="7">
    <source>
        <dbReference type="EMBL" id="RBM01544.1"/>
    </source>
</evidence>
<dbReference type="Proteomes" id="UP000252167">
    <property type="component" value="Unassembled WGS sequence"/>
</dbReference>
<evidence type="ECO:0000256" key="2">
    <source>
        <dbReference type="ARBA" id="ARBA00022692"/>
    </source>
</evidence>
<evidence type="ECO:0000256" key="5">
    <source>
        <dbReference type="SAM" id="Phobius"/>
    </source>
</evidence>
<dbReference type="GO" id="GO:0016020">
    <property type="term" value="C:membrane"/>
    <property type="evidence" value="ECO:0007669"/>
    <property type="project" value="UniProtKB-SubCell"/>
</dbReference>
<organism evidence="7 8">
    <name type="scientific">Glutamicibacter soli</name>
    <dbReference type="NCBI Taxonomy" id="453836"/>
    <lineage>
        <taxon>Bacteria</taxon>
        <taxon>Bacillati</taxon>
        <taxon>Actinomycetota</taxon>
        <taxon>Actinomycetes</taxon>
        <taxon>Micrococcales</taxon>
        <taxon>Micrococcaceae</taxon>
        <taxon>Glutamicibacter</taxon>
    </lineage>
</organism>
<evidence type="ECO:0000256" key="4">
    <source>
        <dbReference type="ARBA" id="ARBA00023136"/>
    </source>
</evidence>
<comment type="subcellular location">
    <subcellularLocation>
        <location evidence="1">Membrane</location>
        <topology evidence="1">Multi-pass membrane protein</topology>
    </subcellularLocation>
</comment>
<dbReference type="AlphaFoldDB" id="A0A365YHP9"/>
<proteinExistence type="predicted"/>
<keyword evidence="4 5" id="KW-0472">Membrane</keyword>
<dbReference type="RefSeq" id="WP_113606938.1">
    <property type="nucleotide sequence ID" value="NZ_POAF01000003.1"/>
</dbReference>